<evidence type="ECO:0000313" key="1">
    <source>
        <dbReference type="EMBL" id="BAH77175.1"/>
    </source>
</evidence>
<dbReference type="HOGENOM" id="CLU_2600355_0_0_7"/>
<organism evidence="1 2">
    <name type="scientific">Solidesulfovibrio magneticus (strain ATCC 700980 / DSM 13731 / RS-1)</name>
    <name type="common">Desulfovibrio magneticus</name>
    <dbReference type="NCBI Taxonomy" id="573370"/>
    <lineage>
        <taxon>Bacteria</taxon>
        <taxon>Pseudomonadati</taxon>
        <taxon>Thermodesulfobacteriota</taxon>
        <taxon>Desulfovibrionia</taxon>
        <taxon>Desulfovibrionales</taxon>
        <taxon>Desulfovibrionaceae</taxon>
        <taxon>Solidesulfovibrio</taxon>
    </lineage>
</organism>
<dbReference type="AlphaFoldDB" id="C4XM47"/>
<gene>
    <name evidence="1" type="ordered locus">DMR_36840</name>
</gene>
<sequence length="79" mass="8975">MKVVFCLSRLIYLYHDLESKNILLKILLLKNDSSFTCFGGDRGDMVAISKAISPPLNAQNYLKFLRGGDRGDIFVIFLF</sequence>
<dbReference type="KEGG" id="dma:DMR_36840"/>
<reference evidence="1 2" key="1">
    <citation type="journal article" date="2009" name="Genome Res.">
        <title>Whole genome sequence of Desulfovibrio magneticus strain RS-1 revealed common gene clusters in magnetotactic bacteria.</title>
        <authorList>
            <person name="Nakazawa H."/>
            <person name="Arakaki A."/>
            <person name="Narita-Yamada S."/>
            <person name="Yashiro I."/>
            <person name="Jinno K."/>
            <person name="Aoki N."/>
            <person name="Tsuruyama A."/>
            <person name="Okamura Y."/>
            <person name="Tanikawa S."/>
            <person name="Fujita N."/>
            <person name="Takeyama H."/>
            <person name="Matsunaga T."/>
        </authorList>
    </citation>
    <scope>NUCLEOTIDE SEQUENCE [LARGE SCALE GENOMIC DNA]</scope>
    <source>
        <strain evidence="2">ATCC 700980 / DSM 13731 / RS-1</strain>
    </source>
</reference>
<dbReference type="EMBL" id="AP010904">
    <property type="protein sequence ID" value="BAH77175.1"/>
    <property type="molecule type" value="Genomic_DNA"/>
</dbReference>
<protein>
    <submittedName>
        <fullName evidence="1">Uncharacterized protein</fullName>
    </submittedName>
</protein>
<accession>C4XM47</accession>
<evidence type="ECO:0000313" key="2">
    <source>
        <dbReference type="Proteomes" id="UP000009071"/>
    </source>
</evidence>
<keyword evidence="2" id="KW-1185">Reference proteome</keyword>
<name>C4XM47_SOLM1</name>
<proteinExistence type="predicted"/>
<dbReference type="Proteomes" id="UP000009071">
    <property type="component" value="Chromosome"/>
</dbReference>